<dbReference type="Proteomes" id="UP000198740">
    <property type="component" value="Unassembled WGS sequence"/>
</dbReference>
<reference evidence="2 4" key="2">
    <citation type="submission" date="2019-06" db="EMBL/GenBank/DDBJ databases">
        <title>Pseudomonas bimorpha sp. nov. isolated from bovine raw milk and skim milk concentrate.</title>
        <authorList>
            <person name="Hofmann K."/>
            <person name="Huptas C."/>
            <person name="Doll E."/>
            <person name="Scherer S."/>
            <person name="Wenning M."/>
        </authorList>
    </citation>
    <scope>NUCLEOTIDE SEQUENCE [LARGE SCALE GENOMIC DNA]</scope>
    <source>
        <strain evidence="2 4">DSM 17515</strain>
    </source>
</reference>
<protein>
    <submittedName>
        <fullName evidence="2">Uncharacterized protein</fullName>
    </submittedName>
</protein>
<evidence type="ECO:0000313" key="4">
    <source>
        <dbReference type="Proteomes" id="UP000317267"/>
    </source>
</evidence>
<reference evidence="1 3" key="1">
    <citation type="submission" date="2016-10" db="EMBL/GenBank/DDBJ databases">
        <authorList>
            <person name="Varghese N."/>
            <person name="Submissions S."/>
        </authorList>
    </citation>
    <scope>NUCLEOTIDE SEQUENCE [LARGE SCALE GENOMIC DNA]</scope>
    <source>
        <strain evidence="1 3">BS2976</strain>
    </source>
</reference>
<proteinExistence type="predicted"/>
<gene>
    <name evidence="2" type="ORF">FIV39_16980</name>
    <name evidence="1" type="ORF">SAMN04490186_2477</name>
</gene>
<accession>A0A1H1EUG6</accession>
<evidence type="ECO:0000313" key="1">
    <source>
        <dbReference type="EMBL" id="SDQ92109.1"/>
    </source>
</evidence>
<dbReference type="RefSeq" id="WP_090401736.1">
    <property type="nucleotide sequence ID" value="NZ_FNKM01000002.1"/>
</dbReference>
<organism evidence="2 4">
    <name type="scientific">Pseudomonas grimontii</name>
    <dbReference type="NCBI Taxonomy" id="129847"/>
    <lineage>
        <taxon>Bacteria</taxon>
        <taxon>Pseudomonadati</taxon>
        <taxon>Pseudomonadota</taxon>
        <taxon>Gammaproteobacteria</taxon>
        <taxon>Pseudomonadales</taxon>
        <taxon>Pseudomonadaceae</taxon>
        <taxon>Pseudomonas</taxon>
    </lineage>
</organism>
<dbReference type="AlphaFoldDB" id="A0A1H1EUG6"/>
<dbReference type="Proteomes" id="UP000317267">
    <property type="component" value="Unassembled WGS sequence"/>
</dbReference>
<evidence type="ECO:0000313" key="3">
    <source>
        <dbReference type="Proteomes" id="UP000198740"/>
    </source>
</evidence>
<evidence type="ECO:0000313" key="2">
    <source>
        <dbReference type="EMBL" id="TWR64975.1"/>
    </source>
</evidence>
<dbReference type="OrthoDB" id="6986801at2"/>
<comment type="caution">
    <text evidence="2">The sequence shown here is derived from an EMBL/GenBank/DDBJ whole genome shotgun (WGS) entry which is preliminary data.</text>
</comment>
<dbReference type="EMBL" id="VFES01000010">
    <property type="protein sequence ID" value="TWR64975.1"/>
    <property type="molecule type" value="Genomic_DNA"/>
</dbReference>
<dbReference type="EMBL" id="FNKM01000002">
    <property type="protein sequence ID" value="SDQ92109.1"/>
    <property type="molecule type" value="Genomic_DNA"/>
</dbReference>
<sequence>MSFPFIEHVVWLHSEGAEWAARPRWRDATVWRAQQAGEPLGACAELLEQAPRGRVGFLDRATVLLGFPHVHYLMLAWQTGLYSQADWQGFAEATFSQQAGIDPEQWHVQVANSAFGHERLAVATSRDLLQDLRELFKQRHLPLVTCTPLLTAVAQRYWQQLSDDCVLAVPERHGLSCLYRQQGVAHQVCVLQTPPDSHLSDNLFAADLLAQRHAAATWVVANHPTEHWLGPLHPWLGEPPA</sequence>
<keyword evidence="3" id="KW-1185">Reference proteome</keyword>
<name>A0A1H1EUG6_9PSED</name>